<sequence>MHYLVDHFLTTKNWQRFEEEGGQIEFTAGEGPGQLLRGQNGGEQKVHLVGIFVSLEVHSQIIVFLEFSPYLDQFYEHDSGTIIQIIAWIGKQGGRLLMEERET</sequence>
<evidence type="ECO:0000313" key="2">
    <source>
        <dbReference type="Proteomes" id="UP000569018"/>
    </source>
</evidence>
<accession>A0A6V8Q7M5</accession>
<dbReference type="EMBL" id="BLSD01000313">
    <property type="protein sequence ID" value="GFP40563.1"/>
    <property type="molecule type" value="Genomic_DNA"/>
</dbReference>
<protein>
    <submittedName>
        <fullName evidence="1">Uncharacterized protein</fullName>
    </submittedName>
</protein>
<dbReference type="Proteomes" id="UP000569018">
    <property type="component" value="Unassembled WGS sequence"/>
</dbReference>
<dbReference type="RefSeq" id="WP_176236378.1">
    <property type="nucleotide sequence ID" value="NZ_BLSD01000313.1"/>
</dbReference>
<organism evidence="1 2">
    <name type="scientific">Candidatus Hakubella thermalkaliphila</name>
    <dbReference type="NCBI Taxonomy" id="2754717"/>
    <lineage>
        <taxon>Bacteria</taxon>
        <taxon>Bacillati</taxon>
        <taxon>Actinomycetota</taxon>
        <taxon>Actinomycetota incertae sedis</taxon>
        <taxon>Candidatus Hakubellales</taxon>
        <taxon>Candidatus Hakubellaceae</taxon>
        <taxon>Candidatus Hakubella</taxon>
    </lineage>
</organism>
<evidence type="ECO:0000313" key="1">
    <source>
        <dbReference type="EMBL" id="GFP40563.1"/>
    </source>
</evidence>
<name>A0A6V8Q7M5_9ACTN</name>
<comment type="caution">
    <text evidence="1">The sequence shown here is derived from an EMBL/GenBank/DDBJ whole genome shotgun (WGS) entry which is preliminary data.</text>
</comment>
<gene>
    <name evidence="1" type="ORF">HKBW3S47_02260</name>
</gene>
<proteinExistence type="predicted"/>
<feature type="non-terminal residue" evidence="1">
    <location>
        <position position="103"/>
    </location>
</feature>
<reference evidence="1 2" key="1">
    <citation type="journal article" date="2020" name="Front. Microbiol.">
        <title>Single-cell genomics of novel Actinobacteria with the Wood-Ljungdahl pathway discovered in a serpentinizing system.</title>
        <authorList>
            <person name="Merino N."/>
            <person name="Kawai M."/>
            <person name="Boyd E.S."/>
            <person name="Colman D.R."/>
            <person name="McGlynn S.E."/>
            <person name="Nealson K.H."/>
            <person name="Kurokawa K."/>
            <person name="Hongoh Y."/>
        </authorList>
    </citation>
    <scope>NUCLEOTIDE SEQUENCE [LARGE SCALE GENOMIC DNA]</scope>
    <source>
        <strain evidence="1 2">S47</strain>
    </source>
</reference>
<dbReference type="AlphaFoldDB" id="A0A6V8Q7M5"/>